<dbReference type="AlphaFoldDB" id="A0A9N9ILI4"/>
<proteinExistence type="predicted"/>
<comment type="caution">
    <text evidence="2">The sequence shown here is derived from an EMBL/GenBank/DDBJ whole genome shotgun (WGS) entry which is preliminary data.</text>
</comment>
<accession>A0A9N9ILI4</accession>
<feature type="compositionally biased region" description="Basic and acidic residues" evidence="1">
    <location>
        <begin position="34"/>
        <end position="59"/>
    </location>
</feature>
<evidence type="ECO:0000313" key="2">
    <source>
        <dbReference type="EMBL" id="CAG8740749.1"/>
    </source>
</evidence>
<evidence type="ECO:0000313" key="3">
    <source>
        <dbReference type="Proteomes" id="UP000789759"/>
    </source>
</evidence>
<keyword evidence="3" id="KW-1185">Reference proteome</keyword>
<gene>
    <name evidence="2" type="ORF">CPELLU_LOCUS14076</name>
</gene>
<evidence type="ECO:0000256" key="1">
    <source>
        <dbReference type="SAM" id="MobiDB-lite"/>
    </source>
</evidence>
<protein>
    <submittedName>
        <fullName evidence="2">20565_t:CDS:1</fullName>
    </submittedName>
</protein>
<dbReference type="EMBL" id="CAJVQA010016047">
    <property type="protein sequence ID" value="CAG8740749.1"/>
    <property type="molecule type" value="Genomic_DNA"/>
</dbReference>
<dbReference type="Proteomes" id="UP000789759">
    <property type="component" value="Unassembled WGS sequence"/>
</dbReference>
<feature type="region of interest" description="Disordered" evidence="1">
    <location>
        <begin position="34"/>
        <end position="83"/>
    </location>
</feature>
<name>A0A9N9ILI4_9GLOM</name>
<feature type="non-terminal residue" evidence="2">
    <location>
        <position position="106"/>
    </location>
</feature>
<reference evidence="2" key="1">
    <citation type="submission" date="2021-06" db="EMBL/GenBank/DDBJ databases">
        <authorList>
            <person name="Kallberg Y."/>
            <person name="Tangrot J."/>
            <person name="Rosling A."/>
        </authorList>
    </citation>
    <scope>NUCLEOTIDE SEQUENCE</scope>
    <source>
        <strain evidence="2">FL966</strain>
    </source>
</reference>
<organism evidence="2 3">
    <name type="scientific">Cetraspora pellucida</name>
    <dbReference type="NCBI Taxonomy" id="1433469"/>
    <lineage>
        <taxon>Eukaryota</taxon>
        <taxon>Fungi</taxon>
        <taxon>Fungi incertae sedis</taxon>
        <taxon>Mucoromycota</taxon>
        <taxon>Glomeromycotina</taxon>
        <taxon>Glomeromycetes</taxon>
        <taxon>Diversisporales</taxon>
        <taxon>Gigasporaceae</taxon>
        <taxon>Cetraspora</taxon>
    </lineage>
</organism>
<sequence length="106" mass="12088">MWDDISHDIIIQVFKKYGISNCLLESKDHLIYEDDSKDSDNAESVNNRDENENNNKYEIADYSAVEDSGKNIGEDTGEGSDENTNKKMILIIGQNALLSFKIYTYL</sequence>
<dbReference type="OrthoDB" id="2439012at2759"/>